<dbReference type="InterPro" id="IPR036291">
    <property type="entry name" value="NAD(P)-bd_dom_sf"/>
</dbReference>
<dbReference type="Pfam" id="PF00106">
    <property type="entry name" value="adh_short"/>
    <property type="match status" value="1"/>
</dbReference>
<name>J0ZKP2_9HYPH</name>
<dbReference type="RefSeq" id="WP_008039832.1">
    <property type="nucleotide sequence ID" value="NZ_JH725147.1"/>
</dbReference>
<evidence type="ECO:0000313" key="2">
    <source>
        <dbReference type="EMBL" id="EJF88903.1"/>
    </source>
</evidence>
<keyword evidence="1" id="KW-1133">Transmembrane helix</keyword>
<protein>
    <recommendedName>
        <fullName evidence="4">3-oxoacyl-[acyl-carrier-protein] reductase</fullName>
    </recommendedName>
</protein>
<dbReference type="Gene3D" id="3.40.50.720">
    <property type="entry name" value="NAD(P)-binding Rossmann-like Domain"/>
    <property type="match status" value="1"/>
</dbReference>
<dbReference type="SUPFAM" id="SSF51735">
    <property type="entry name" value="NAD(P)-binding Rossmann-fold domains"/>
    <property type="match status" value="1"/>
</dbReference>
<proteinExistence type="predicted"/>
<dbReference type="PATRIC" id="fig|1094558.3.peg.1557"/>
<keyword evidence="1" id="KW-0812">Transmembrane</keyword>
<dbReference type="HOGENOM" id="CLU_2582593_0_0_5"/>
<evidence type="ECO:0000313" key="3">
    <source>
        <dbReference type="Proteomes" id="UP000008952"/>
    </source>
</evidence>
<comment type="caution">
    <text evidence="2">The sequence shown here is derived from an EMBL/GenBank/DDBJ whole genome shotgun (WGS) entry which is preliminary data.</text>
</comment>
<dbReference type="InterPro" id="IPR002347">
    <property type="entry name" value="SDR_fam"/>
</dbReference>
<dbReference type="AlphaFoldDB" id="J0ZKP2"/>
<keyword evidence="3" id="KW-1185">Reference proteome</keyword>
<reference evidence="2 3" key="1">
    <citation type="submission" date="2012-03" db="EMBL/GenBank/DDBJ databases">
        <title>The Genome Sequence of Bartonella tamiae Th239.</title>
        <authorList>
            <consortium name="The Broad Institute Genome Sequencing Platform"/>
            <consortium name="The Broad Institute Genome Sequencing Center for Infectious Disease"/>
            <person name="Feldgarden M."/>
            <person name="Kirby J."/>
            <person name="Kosoy M."/>
            <person name="Birtles R."/>
            <person name="Probert W.S."/>
            <person name="Chiaraviglio L."/>
            <person name="Young S.K."/>
            <person name="Zeng Q."/>
            <person name="Gargeya S."/>
            <person name="Fitzgerald M."/>
            <person name="Haas B."/>
            <person name="Abouelleil A."/>
            <person name="Alvarado L."/>
            <person name="Arachchi H.M."/>
            <person name="Berlin A."/>
            <person name="Chapman S.B."/>
            <person name="Gearin G."/>
            <person name="Goldberg J."/>
            <person name="Griggs A."/>
            <person name="Gujja S."/>
            <person name="Hansen M."/>
            <person name="Heiman D."/>
            <person name="Howarth C."/>
            <person name="Larimer J."/>
            <person name="Lui A."/>
            <person name="MacDonald P.J.P."/>
            <person name="McCowen C."/>
            <person name="Montmayeur A."/>
            <person name="Murphy C."/>
            <person name="Neiman D."/>
            <person name="Pearson M."/>
            <person name="Priest M."/>
            <person name="Roberts A."/>
            <person name="Saif S."/>
            <person name="Shea T."/>
            <person name="Sisk P."/>
            <person name="Stolte C."/>
            <person name="Sykes S."/>
            <person name="Wortman J."/>
            <person name="Nusbaum C."/>
            <person name="Birren B."/>
        </authorList>
    </citation>
    <scope>NUCLEOTIDE SEQUENCE [LARGE SCALE GENOMIC DNA]</scope>
    <source>
        <strain evidence="2 3">Th239</strain>
    </source>
</reference>
<organism evidence="2 3">
    <name type="scientific">Bartonella tamiae Th239</name>
    <dbReference type="NCBI Taxonomy" id="1094558"/>
    <lineage>
        <taxon>Bacteria</taxon>
        <taxon>Pseudomonadati</taxon>
        <taxon>Pseudomonadota</taxon>
        <taxon>Alphaproteobacteria</taxon>
        <taxon>Hyphomicrobiales</taxon>
        <taxon>Bartonellaceae</taxon>
        <taxon>Bartonella</taxon>
    </lineage>
</organism>
<sequence length="80" mass="8239">MSDAKSCADAVANVAKEFGRIDGLVNNAGANDNVGLEDNVSASALSLVVTCLVITSILVPILTGIWAKKVVLLMMSSNDC</sequence>
<gene>
    <name evidence="2" type="ORF">ME5_01454</name>
</gene>
<keyword evidence="1" id="KW-0472">Membrane</keyword>
<dbReference type="Proteomes" id="UP000008952">
    <property type="component" value="Unassembled WGS sequence"/>
</dbReference>
<evidence type="ECO:0008006" key="4">
    <source>
        <dbReference type="Google" id="ProtNLM"/>
    </source>
</evidence>
<dbReference type="EMBL" id="AIMB01000008">
    <property type="protein sequence ID" value="EJF88903.1"/>
    <property type="molecule type" value="Genomic_DNA"/>
</dbReference>
<dbReference type="OrthoDB" id="9788235at2"/>
<evidence type="ECO:0000256" key="1">
    <source>
        <dbReference type="SAM" id="Phobius"/>
    </source>
</evidence>
<dbReference type="STRING" id="1094558.ME5_01454"/>
<feature type="transmembrane region" description="Helical" evidence="1">
    <location>
        <begin position="44"/>
        <end position="67"/>
    </location>
</feature>
<accession>J0ZKP2</accession>